<sequence length="321" mass="36140">MATAVSTSLSHRDAPTEVREDEFNGTEGVYLLPHHAEEIKRLQRQHEFIRSATFDRLTSLKLPRNARVLDSGCADGNIGFANSTGHVKLTLKGTWLADLGGFERSPYSLSDLSLHGVDLSGALFRQDIRLDLRQHNLRDPFPKSWGWSNSFDLVHQRLLVWGIGAEEWGTVLDRLIDLLKPGGYIQLVEAEWAFSTYTDEQAQQRKLGLVQCWSTESSGMDVHIWQKLPGLLSERGLVDMKEENFNLGYGATAVRLEDRTWTAELLPQSFRHLARKIPDGGISGVAANAEEYMAFLDDLVHEMKAIGYNPQLKWLTARKPA</sequence>
<dbReference type="EMBL" id="ML996089">
    <property type="protein sequence ID" value="KAF2150681.1"/>
    <property type="molecule type" value="Genomic_DNA"/>
</dbReference>
<organism evidence="2 3">
    <name type="scientific">Myriangium duriaei CBS 260.36</name>
    <dbReference type="NCBI Taxonomy" id="1168546"/>
    <lineage>
        <taxon>Eukaryota</taxon>
        <taxon>Fungi</taxon>
        <taxon>Dikarya</taxon>
        <taxon>Ascomycota</taxon>
        <taxon>Pezizomycotina</taxon>
        <taxon>Dothideomycetes</taxon>
        <taxon>Dothideomycetidae</taxon>
        <taxon>Myriangiales</taxon>
        <taxon>Myriangiaceae</taxon>
        <taxon>Myriangium</taxon>
    </lineage>
</organism>
<dbReference type="Gene3D" id="3.40.50.150">
    <property type="entry name" value="Vaccinia Virus protein VP39"/>
    <property type="match status" value="1"/>
</dbReference>
<evidence type="ECO:0000313" key="3">
    <source>
        <dbReference type="Proteomes" id="UP000799439"/>
    </source>
</evidence>
<feature type="region of interest" description="Disordered" evidence="1">
    <location>
        <begin position="1"/>
        <end position="20"/>
    </location>
</feature>
<reference evidence="2" key="1">
    <citation type="journal article" date="2020" name="Stud. Mycol.">
        <title>101 Dothideomycetes genomes: a test case for predicting lifestyles and emergence of pathogens.</title>
        <authorList>
            <person name="Haridas S."/>
            <person name="Albert R."/>
            <person name="Binder M."/>
            <person name="Bloem J."/>
            <person name="Labutti K."/>
            <person name="Salamov A."/>
            <person name="Andreopoulos B."/>
            <person name="Baker S."/>
            <person name="Barry K."/>
            <person name="Bills G."/>
            <person name="Bluhm B."/>
            <person name="Cannon C."/>
            <person name="Castanera R."/>
            <person name="Culley D."/>
            <person name="Daum C."/>
            <person name="Ezra D."/>
            <person name="Gonzalez J."/>
            <person name="Henrissat B."/>
            <person name="Kuo A."/>
            <person name="Liang C."/>
            <person name="Lipzen A."/>
            <person name="Lutzoni F."/>
            <person name="Magnuson J."/>
            <person name="Mondo S."/>
            <person name="Nolan M."/>
            <person name="Ohm R."/>
            <person name="Pangilinan J."/>
            <person name="Park H.-J."/>
            <person name="Ramirez L."/>
            <person name="Alfaro M."/>
            <person name="Sun H."/>
            <person name="Tritt A."/>
            <person name="Yoshinaga Y."/>
            <person name="Zwiers L.-H."/>
            <person name="Turgeon B."/>
            <person name="Goodwin S."/>
            <person name="Spatafora J."/>
            <person name="Crous P."/>
            <person name="Grigoriev I."/>
        </authorList>
    </citation>
    <scope>NUCLEOTIDE SEQUENCE</scope>
    <source>
        <strain evidence="2">CBS 260.36</strain>
    </source>
</reference>
<dbReference type="Proteomes" id="UP000799439">
    <property type="component" value="Unassembled WGS sequence"/>
</dbReference>
<keyword evidence="3" id="KW-1185">Reference proteome</keyword>
<keyword evidence="2" id="KW-0808">Transferase</keyword>
<name>A0A9P4IY05_9PEZI</name>
<dbReference type="SUPFAM" id="SSF53335">
    <property type="entry name" value="S-adenosyl-L-methionine-dependent methyltransferases"/>
    <property type="match status" value="1"/>
</dbReference>
<evidence type="ECO:0000256" key="1">
    <source>
        <dbReference type="SAM" id="MobiDB-lite"/>
    </source>
</evidence>
<dbReference type="GO" id="GO:0008168">
    <property type="term" value="F:methyltransferase activity"/>
    <property type="evidence" value="ECO:0007669"/>
    <property type="project" value="UniProtKB-KW"/>
</dbReference>
<dbReference type="OrthoDB" id="184880at2759"/>
<comment type="caution">
    <text evidence="2">The sequence shown here is derived from an EMBL/GenBank/DDBJ whole genome shotgun (WGS) entry which is preliminary data.</text>
</comment>
<dbReference type="GO" id="GO:0032259">
    <property type="term" value="P:methylation"/>
    <property type="evidence" value="ECO:0007669"/>
    <property type="project" value="UniProtKB-KW"/>
</dbReference>
<proteinExistence type="predicted"/>
<keyword evidence="2" id="KW-0489">Methyltransferase</keyword>
<accession>A0A9P4IY05</accession>
<dbReference type="InterPro" id="IPR029063">
    <property type="entry name" value="SAM-dependent_MTases_sf"/>
</dbReference>
<protein>
    <submittedName>
        <fullName evidence="2">Methyltransferase</fullName>
    </submittedName>
</protein>
<evidence type="ECO:0000313" key="2">
    <source>
        <dbReference type="EMBL" id="KAF2150681.1"/>
    </source>
</evidence>
<gene>
    <name evidence="2" type="ORF">K461DRAFT_270092</name>
</gene>
<dbReference type="AlphaFoldDB" id="A0A9P4IY05"/>
<feature type="compositionally biased region" description="Basic and acidic residues" evidence="1">
    <location>
        <begin position="10"/>
        <end position="20"/>
    </location>
</feature>